<dbReference type="AlphaFoldDB" id="A0A0P1EGU5"/>
<sequence length="212" mass="22637">MGQVRAFAQRVIGQAIDFVRAVILAIDTKGTPDGLDGLGAGLFVQADAHLGLTHLAQVDTAGHGGLHHDILQVADLDRDRVEEHLWLDGKARLFQTGGQTRGLAVHRLRDGLDAVGAVIHGIHRGNDGQQRLRGADVRVGFLAANVLLAGLQRQAVSLVAARVDRHADDPAGHRPLQLVTGRHIGCVRATIAHRHAKALGRADGNIRAHLTR</sequence>
<protein>
    <submittedName>
        <fullName evidence="1">Uncharacterized protein</fullName>
    </submittedName>
</protein>
<dbReference type="EMBL" id="CYPU01000050">
    <property type="protein sequence ID" value="CUH48997.1"/>
    <property type="molecule type" value="Genomic_DNA"/>
</dbReference>
<evidence type="ECO:0000313" key="2">
    <source>
        <dbReference type="Proteomes" id="UP000050783"/>
    </source>
</evidence>
<name>A0A0P1EGU5_9RHOB</name>
<dbReference type="Proteomes" id="UP000050783">
    <property type="component" value="Unassembled WGS sequence"/>
</dbReference>
<reference evidence="1 2" key="1">
    <citation type="submission" date="2015-09" db="EMBL/GenBank/DDBJ databases">
        <authorList>
            <consortium name="Swine Surveillance"/>
        </authorList>
    </citation>
    <scope>NUCLEOTIDE SEQUENCE [LARGE SCALE GENOMIC DNA]</scope>
    <source>
        <strain evidence="1 2">CECT 4292</strain>
    </source>
</reference>
<gene>
    <name evidence="1" type="ORF">RUA4292_03189</name>
</gene>
<organism evidence="1 2">
    <name type="scientific">Ruegeria atlantica</name>
    <dbReference type="NCBI Taxonomy" id="81569"/>
    <lineage>
        <taxon>Bacteria</taxon>
        <taxon>Pseudomonadati</taxon>
        <taxon>Pseudomonadota</taxon>
        <taxon>Alphaproteobacteria</taxon>
        <taxon>Rhodobacterales</taxon>
        <taxon>Roseobacteraceae</taxon>
        <taxon>Ruegeria</taxon>
    </lineage>
</organism>
<accession>A0A0P1EGU5</accession>
<proteinExistence type="predicted"/>
<evidence type="ECO:0000313" key="1">
    <source>
        <dbReference type="EMBL" id="CUH48997.1"/>
    </source>
</evidence>